<dbReference type="eggNOG" id="COG5632">
    <property type="taxonomic scope" value="Bacteria"/>
</dbReference>
<proteinExistence type="predicted"/>
<dbReference type="RefSeq" id="WP_013623600.1">
    <property type="nucleotide sequence ID" value="NC_015172.1"/>
</dbReference>
<dbReference type="InterPro" id="IPR002502">
    <property type="entry name" value="Amidase_domain"/>
</dbReference>
<feature type="domain" description="N-acetylmuramoyl-L-alanine amidase" evidence="1">
    <location>
        <begin position="7"/>
        <end position="146"/>
    </location>
</feature>
<reference evidence="3" key="2">
    <citation type="submission" date="2011-02" db="EMBL/GenBank/DDBJ databases">
        <title>The complete genome of Syntrophobotulus glycolicus DSM 8271.</title>
        <authorList>
            <person name="Lucas S."/>
            <person name="Copeland A."/>
            <person name="Lapidus A."/>
            <person name="Bruce D."/>
            <person name="Goodwin L."/>
            <person name="Pitluck S."/>
            <person name="Kyrpides N."/>
            <person name="Mavromatis K."/>
            <person name="Pagani I."/>
            <person name="Ivanova N."/>
            <person name="Mikhailova N."/>
            <person name="Chertkov O."/>
            <person name="Held B."/>
            <person name="Detter J.C."/>
            <person name="Tapia R."/>
            <person name="Han C."/>
            <person name="Land M."/>
            <person name="Hauser L."/>
            <person name="Markowitz V."/>
            <person name="Cheng J.-F."/>
            <person name="Hugenholtz P."/>
            <person name="Woyke T."/>
            <person name="Wu D."/>
            <person name="Spring S."/>
            <person name="Schroeder M."/>
            <person name="Brambilla E."/>
            <person name="Klenk H.-P."/>
            <person name="Eisen J.A."/>
        </authorList>
    </citation>
    <scope>NUCLEOTIDE SEQUENCE [LARGE SCALE GENOMIC DNA]</scope>
    <source>
        <strain evidence="3">DSM 8271 / FlGlyR</strain>
    </source>
</reference>
<dbReference type="PANTHER" id="PTHR11022:SF41">
    <property type="entry name" value="PEPTIDOGLYCAN-RECOGNITION PROTEIN LC-RELATED"/>
    <property type="match status" value="1"/>
</dbReference>
<gene>
    <name evidence="2" type="ordered locus">Sgly_0363</name>
</gene>
<keyword evidence="3" id="KW-1185">Reference proteome</keyword>
<evidence type="ECO:0000259" key="1">
    <source>
        <dbReference type="Pfam" id="PF01510"/>
    </source>
</evidence>
<dbReference type="PANTHER" id="PTHR11022">
    <property type="entry name" value="PEPTIDOGLYCAN RECOGNITION PROTEIN"/>
    <property type="match status" value="1"/>
</dbReference>
<organism evidence="2 3">
    <name type="scientific">Syntrophobotulus glycolicus (strain DSM 8271 / FlGlyR)</name>
    <dbReference type="NCBI Taxonomy" id="645991"/>
    <lineage>
        <taxon>Bacteria</taxon>
        <taxon>Bacillati</taxon>
        <taxon>Bacillota</taxon>
        <taxon>Clostridia</taxon>
        <taxon>Eubacteriales</taxon>
        <taxon>Desulfitobacteriaceae</taxon>
        <taxon>Syntrophobotulus</taxon>
    </lineage>
</organism>
<reference evidence="2 3" key="1">
    <citation type="journal article" date="2011" name="Stand. Genomic Sci.">
        <title>Complete genome sequence of Syntrophobotulus glycolicus type strain (FlGlyR).</title>
        <authorList>
            <person name="Han C."/>
            <person name="Mwirichia R."/>
            <person name="Chertkov O."/>
            <person name="Held B."/>
            <person name="Lapidus A."/>
            <person name="Nolan M."/>
            <person name="Lucas S."/>
            <person name="Hammon N."/>
            <person name="Deshpande S."/>
            <person name="Cheng J.F."/>
            <person name="Tapia R."/>
            <person name="Goodwin L."/>
            <person name="Pitluck S."/>
            <person name="Huntemann M."/>
            <person name="Liolios K."/>
            <person name="Ivanova N."/>
            <person name="Pagani I."/>
            <person name="Mavromatis K."/>
            <person name="Ovchinikova G."/>
            <person name="Pati A."/>
            <person name="Chen A."/>
            <person name="Palaniappan K."/>
            <person name="Land M."/>
            <person name="Hauser L."/>
            <person name="Brambilla E.M."/>
            <person name="Rohde M."/>
            <person name="Spring S."/>
            <person name="Sikorski J."/>
            <person name="Goker M."/>
            <person name="Woyke T."/>
            <person name="Bristow J."/>
            <person name="Eisen J.A."/>
            <person name="Markowitz V."/>
            <person name="Hugenholtz P."/>
            <person name="Kyrpides N.C."/>
            <person name="Klenk H.P."/>
            <person name="Detter J.C."/>
        </authorList>
    </citation>
    <scope>NUCLEOTIDE SEQUENCE [LARGE SCALE GENOMIC DNA]</scope>
    <source>
        <strain evidence="3">DSM 8271 / FlGlyR</strain>
    </source>
</reference>
<sequence length="252" mass="27732">METRPCSIKYIDLHHTAGNEASLGVIRNEHMKNNGWGDIGYNAVVFPDGTIPKITNSDGSCATGRSLKWSGAHNPGKAPDGSGYTMNQKAYGLSHVGNFETGTMPDVQFAASTKFCAELCKELNIVPSTSTIRRHSDDYATACPGKNFPYEKYVKKVIEIYNGEDKKKVEYGILLYSGDDFPIALRLCRKYKMECAIFIRDEDTHKAPEISEKVKTLFIVGGTSIGHSGEVLLGGDNWFETAEKVGKHLKAI</sequence>
<protein>
    <submittedName>
        <fullName evidence="2">N-acetylmuramoyl-L-alanine amidase family 2</fullName>
    </submittedName>
</protein>
<dbReference type="STRING" id="645991.Sgly_0363"/>
<dbReference type="EMBL" id="CP002547">
    <property type="protein sequence ID" value="ADY54729.1"/>
    <property type="molecule type" value="Genomic_DNA"/>
</dbReference>
<dbReference type="HOGENOM" id="CLU_1150416_0_0_9"/>
<dbReference type="InterPro" id="IPR036505">
    <property type="entry name" value="Amidase/PGRP_sf"/>
</dbReference>
<dbReference type="OrthoDB" id="9811296at2"/>
<dbReference type="SUPFAM" id="SSF55846">
    <property type="entry name" value="N-acetylmuramoyl-L-alanine amidase-like"/>
    <property type="match status" value="1"/>
</dbReference>
<evidence type="ECO:0000313" key="2">
    <source>
        <dbReference type="EMBL" id="ADY54729.1"/>
    </source>
</evidence>
<dbReference type="AlphaFoldDB" id="F0SXI3"/>
<dbReference type="GO" id="GO:0009253">
    <property type="term" value="P:peptidoglycan catabolic process"/>
    <property type="evidence" value="ECO:0007669"/>
    <property type="project" value="InterPro"/>
</dbReference>
<evidence type="ECO:0000313" key="3">
    <source>
        <dbReference type="Proteomes" id="UP000007488"/>
    </source>
</evidence>
<accession>F0SXI3</accession>
<name>F0SXI3_SYNGF</name>
<dbReference type="KEGG" id="sgy:Sgly_0363"/>
<dbReference type="Proteomes" id="UP000007488">
    <property type="component" value="Chromosome"/>
</dbReference>
<dbReference type="Gene3D" id="3.40.80.10">
    <property type="entry name" value="Peptidoglycan recognition protein-like"/>
    <property type="match status" value="1"/>
</dbReference>
<dbReference type="GO" id="GO:0008745">
    <property type="term" value="F:N-acetylmuramoyl-L-alanine amidase activity"/>
    <property type="evidence" value="ECO:0007669"/>
    <property type="project" value="InterPro"/>
</dbReference>
<dbReference type="InterPro" id="IPR015510">
    <property type="entry name" value="PGRP"/>
</dbReference>
<dbReference type="Pfam" id="PF01510">
    <property type="entry name" value="Amidase_2"/>
    <property type="match status" value="1"/>
</dbReference>
<dbReference type="CDD" id="cd06583">
    <property type="entry name" value="PGRP"/>
    <property type="match status" value="1"/>
</dbReference>